<reference evidence="18 19" key="1">
    <citation type="submission" date="2020-06" db="EMBL/GenBank/DDBJ databases">
        <authorList>
            <consortium name="Wellcome Sanger Institute Data Sharing"/>
        </authorList>
    </citation>
    <scope>NUCLEOTIDE SEQUENCE [LARGE SCALE GENOMIC DNA]</scope>
</reference>
<dbReference type="SUPFAM" id="SSF52833">
    <property type="entry name" value="Thioredoxin-like"/>
    <property type="match status" value="1"/>
</dbReference>
<dbReference type="FunFam" id="3.40.30.10:FF:000080">
    <property type="entry name" value="Sulfhydryl oxidase"/>
    <property type="match status" value="1"/>
</dbReference>
<evidence type="ECO:0000256" key="10">
    <source>
        <dbReference type="ARBA" id="ARBA00023180"/>
    </source>
</evidence>
<dbReference type="FunFam" id="1.20.120.1960:FF:000001">
    <property type="entry name" value="Sulfhydryl oxidase"/>
    <property type="match status" value="1"/>
</dbReference>
<dbReference type="GO" id="GO:0000139">
    <property type="term" value="C:Golgi membrane"/>
    <property type="evidence" value="ECO:0007669"/>
    <property type="project" value="TreeGrafter"/>
</dbReference>
<comment type="similarity">
    <text evidence="3 13">Belongs to the quiescin-sulfhydryl oxidase (QSOX) family.</text>
</comment>
<gene>
    <name evidence="18" type="primary">QSOX1</name>
</gene>
<dbReference type="PANTHER" id="PTHR22897:SF6">
    <property type="entry name" value="SULFHYDRYL OXIDASE 1"/>
    <property type="match status" value="1"/>
</dbReference>
<evidence type="ECO:0000256" key="8">
    <source>
        <dbReference type="ARBA" id="ARBA00023002"/>
    </source>
</evidence>
<dbReference type="InterPro" id="IPR036774">
    <property type="entry name" value="ERV/ALR_sulphydryl_oxid_sf"/>
</dbReference>
<evidence type="ECO:0000256" key="9">
    <source>
        <dbReference type="ARBA" id="ARBA00023157"/>
    </source>
</evidence>
<dbReference type="AlphaFoldDB" id="A0AAY4E5Y2"/>
<dbReference type="GO" id="GO:0003756">
    <property type="term" value="F:protein disulfide isomerase activity"/>
    <property type="evidence" value="ECO:0007669"/>
    <property type="project" value="TreeGrafter"/>
</dbReference>
<feature type="chain" id="PRO_5044278637" description="Sulfhydryl oxidase" evidence="15">
    <location>
        <begin position="38"/>
        <end position="707"/>
    </location>
</feature>
<feature type="domain" description="Thioredoxin" evidence="17">
    <location>
        <begin position="39"/>
        <end position="188"/>
    </location>
</feature>
<evidence type="ECO:0000256" key="14">
    <source>
        <dbReference type="SAM" id="MobiDB-lite"/>
    </source>
</evidence>
<dbReference type="InterPro" id="IPR017937">
    <property type="entry name" value="Thioredoxin_CS"/>
</dbReference>
<dbReference type="InterPro" id="IPR042568">
    <property type="entry name" value="QSOX_FAD-bd_sf"/>
</dbReference>
<dbReference type="InterPro" id="IPR013766">
    <property type="entry name" value="Thioredoxin_domain"/>
</dbReference>
<evidence type="ECO:0000256" key="4">
    <source>
        <dbReference type="ARBA" id="ARBA00022525"/>
    </source>
</evidence>
<comment type="cofactor">
    <cofactor evidence="1 13">
        <name>FAD</name>
        <dbReference type="ChEBI" id="CHEBI:57692"/>
    </cofactor>
</comment>
<feature type="domain" description="ERV/ALR sulfhydryl oxidase" evidence="16">
    <location>
        <begin position="403"/>
        <end position="504"/>
    </location>
</feature>
<feature type="signal peptide" evidence="15">
    <location>
        <begin position="1"/>
        <end position="37"/>
    </location>
</feature>
<evidence type="ECO:0000256" key="1">
    <source>
        <dbReference type="ARBA" id="ARBA00001974"/>
    </source>
</evidence>
<keyword evidence="10" id="KW-0325">Glycoprotein</keyword>
<evidence type="ECO:0000256" key="11">
    <source>
        <dbReference type="ARBA" id="ARBA00045804"/>
    </source>
</evidence>
<keyword evidence="7 13" id="KW-0274">FAD</keyword>
<evidence type="ECO:0000256" key="13">
    <source>
        <dbReference type="RuleBase" id="RU371123"/>
    </source>
</evidence>
<dbReference type="EC" id="1.8.3.2" evidence="13"/>
<comment type="subcellular location">
    <subcellularLocation>
        <location evidence="2">Secreted</location>
    </subcellularLocation>
</comment>
<feature type="transmembrane region" description="Helical" evidence="13">
    <location>
        <begin position="676"/>
        <end position="693"/>
    </location>
</feature>
<dbReference type="GO" id="GO:0006457">
    <property type="term" value="P:protein folding"/>
    <property type="evidence" value="ECO:0007669"/>
    <property type="project" value="TreeGrafter"/>
</dbReference>
<evidence type="ECO:0000259" key="16">
    <source>
        <dbReference type="PROSITE" id="PS51324"/>
    </source>
</evidence>
<dbReference type="InterPro" id="IPR039798">
    <property type="entry name" value="Sulfhydryl_oxidase"/>
</dbReference>
<comment type="function">
    <text evidence="11">Catalyzes the oxidation of sulfhydryl groups in peptide and protein thiols to disulfides with the reduction of oxygen to hydrogen peroxide. Plays a role in disulfide bond formation in a variety of extracellular proteins. In fibroblasts, required for normal incorporation of laminin into the extracellular matrix, and thereby for normal cell-cell adhesion and cell migration.</text>
</comment>
<comment type="catalytic activity">
    <reaction evidence="12 13">
        <text>2 R'C(R)SH + O2 = R'C(R)S-S(R)CR' + H2O2</text>
        <dbReference type="Rhea" id="RHEA:17357"/>
        <dbReference type="ChEBI" id="CHEBI:15379"/>
        <dbReference type="ChEBI" id="CHEBI:16240"/>
        <dbReference type="ChEBI" id="CHEBI:16520"/>
        <dbReference type="ChEBI" id="CHEBI:17412"/>
        <dbReference type="EC" id="1.8.3.2"/>
    </reaction>
</comment>
<dbReference type="GO" id="GO:0005615">
    <property type="term" value="C:extracellular space"/>
    <property type="evidence" value="ECO:0007669"/>
    <property type="project" value="TreeGrafter"/>
</dbReference>
<dbReference type="Gene3D" id="1.20.120.1960">
    <property type="entry name" value="QSOX sulfhydryl oxidase domain"/>
    <property type="match status" value="1"/>
</dbReference>
<name>A0AAY4E5Y2_9TELE</name>
<organism evidence="18 19">
    <name type="scientific">Denticeps clupeoides</name>
    <name type="common">denticle herring</name>
    <dbReference type="NCBI Taxonomy" id="299321"/>
    <lineage>
        <taxon>Eukaryota</taxon>
        <taxon>Metazoa</taxon>
        <taxon>Chordata</taxon>
        <taxon>Craniata</taxon>
        <taxon>Vertebrata</taxon>
        <taxon>Euteleostomi</taxon>
        <taxon>Actinopterygii</taxon>
        <taxon>Neopterygii</taxon>
        <taxon>Teleostei</taxon>
        <taxon>Clupei</taxon>
        <taxon>Clupeiformes</taxon>
        <taxon>Denticipitoidei</taxon>
        <taxon>Denticipitidae</taxon>
        <taxon>Denticeps</taxon>
    </lineage>
</organism>
<evidence type="ECO:0000256" key="3">
    <source>
        <dbReference type="ARBA" id="ARBA00006041"/>
    </source>
</evidence>
<dbReference type="CDD" id="cd02992">
    <property type="entry name" value="PDI_a_QSOX"/>
    <property type="match status" value="1"/>
</dbReference>
<evidence type="ECO:0000256" key="6">
    <source>
        <dbReference type="ARBA" id="ARBA00022729"/>
    </source>
</evidence>
<evidence type="ECO:0000256" key="2">
    <source>
        <dbReference type="ARBA" id="ARBA00004613"/>
    </source>
</evidence>
<keyword evidence="9" id="KW-1015">Disulfide bond</keyword>
<feature type="region of interest" description="Disordered" evidence="14">
    <location>
        <begin position="559"/>
        <end position="592"/>
    </location>
</feature>
<dbReference type="GO" id="GO:0016971">
    <property type="term" value="F:flavin-dependent sulfhydryl oxidase activity"/>
    <property type="evidence" value="ECO:0007669"/>
    <property type="project" value="InterPro"/>
</dbReference>
<keyword evidence="13" id="KW-0472">Membrane</keyword>
<keyword evidence="13" id="KW-1133">Transmembrane helix</keyword>
<evidence type="ECO:0000256" key="15">
    <source>
        <dbReference type="SAM" id="SignalP"/>
    </source>
</evidence>
<keyword evidence="5 13" id="KW-0285">Flavoprotein</keyword>
<dbReference type="Pfam" id="PF18108">
    <property type="entry name" value="QSOX_Trx1"/>
    <property type="match status" value="1"/>
</dbReference>
<evidence type="ECO:0000256" key="12">
    <source>
        <dbReference type="ARBA" id="ARBA00048864"/>
    </source>
</evidence>
<keyword evidence="13" id="KW-0812">Transmembrane</keyword>
<dbReference type="InterPro" id="IPR017905">
    <property type="entry name" value="ERV/ALR_sulphydryl_oxidase"/>
</dbReference>
<dbReference type="PANTHER" id="PTHR22897">
    <property type="entry name" value="QUIESCIN Q6-RELATED SULFHYDRYL OXIDASE"/>
    <property type="match status" value="1"/>
</dbReference>
<sequence>RPNRCSHRTSQRKMAWRGCSTLRLLLIRACLLCPLAAEAGLYSSADQVVLLTPDTVASVLRNNSAALLVEFYASWCGHCVAFSPVWKALARDTREWKPAVDLVAIDCAFEENSRVCRDFGIAGYPSLKFFPAHSGSDSKGSDIKGFPRDVLGLRHLIIRKIEEHHDSWPPACPPLEAASKAEIDSTVQTNSMEYLALVFETEDSYVGREVTLDLLQFSNITVRRVLKSERELVSELEVTDFPSCYLRRRDSNFTRLHVLNEARTFYSYALQRLPGVVRSGKSKPVTSDLLQNGTQVQWRPFDRSGVYMSDLESALHYSLRVEVAARSVIAGPALDALRSYISVLAKNFPGRPMVKRKLQSLDAWMKSWEEGELPYSSLRAALDQSNQTAALPRGVRWVGCQGSRPHFRGYPCSVWTLFHLLTVQALETGSSGPLEVLWTMRRYMHNFFGCRYCSTHFEQMAEENMDSVSMLSEAVIWLWARHNQVNNRLAGDLSEDPHFPKIQWPPPDQCRECHGVKGGGEHAWNQAQVLAFLRSHYSAQHLNMTYLEKEVEVLEVLEQPQEHGKRSPGRNGRETPDPAPPEQEEEEVQKPALPRLRRSSIVSLRMRERPPDDIVDLDSFISEHYKAKAVHRAPLSGRIRQVDLQPGDLDPGRGARRWMTVLLGSGFSGLDVSLCVLFYLLSTMCLLGMYLCFKLRCRLRRTKVALP</sequence>
<accession>A0AAY4E5Y2</accession>
<dbReference type="GeneTree" id="ENSGT00940000159504"/>
<dbReference type="PROSITE" id="PS51324">
    <property type="entry name" value="ERV_ALR"/>
    <property type="match status" value="1"/>
</dbReference>
<keyword evidence="8 13" id="KW-0560">Oxidoreductase</keyword>
<dbReference type="PROSITE" id="PS00194">
    <property type="entry name" value="THIOREDOXIN_1"/>
    <property type="match status" value="1"/>
</dbReference>
<protein>
    <recommendedName>
        <fullName evidence="13">Sulfhydryl oxidase</fullName>
        <ecNumber evidence="13">1.8.3.2</ecNumber>
    </recommendedName>
</protein>
<reference evidence="18" key="3">
    <citation type="submission" date="2025-09" db="UniProtKB">
        <authorList>
            <consortium name="Ensembl"/>
        </authorList>
    </citation>
    <scope>IDENTIFICATION</scope>
</reference>
<dbReference type="InterPro" id="IPR041269">
    <property type="entry name" value="QSOX_Trx1"/>
</dbReference>
<dbReference type="Proteomes" id="UP000694580">
    <property type="component" value="Chromosome 13"/>
</dbReference>
<evidence type="ECO:0000313" key="18">
    <source>
        <dbReference type="Ensembl" id="ENSDCDP00010053048.1"/>
    </source>
</evidence>
<dbReference type="Gene3D" id="1.20.120.310">
    <property type="entry name" value="ERV/ALR sulfhydryl oxidase domain"/>
    <property type="match status" value="1"/>
</dbReference>
<dbReference type="FunFam" id="1.20.120.310:FF:000001">
    <property type="entry name" value="Sulfhydryl oxidase"/>
    <property type="match status" value="1"/>
</dbReference>
<dbReference type="Pfam" id="PF00085">
    <property type="entry name" value="Thioredoxin"/>
    <property type="match status" value="1"/>
</dbReference>
<evidence type="ECO:0000313" key="19">
    <source>
        <dbReference type="Proteomes" id="UP000694580"/>
    </source>
</evidence>
<feature type="compositionally biased region" description="Basic and acidic residues" evidence="14">
    <location>
        <begin position="560"/>
        <end position="576"/>
    </location>
</feature>
<dbReference type="Gene3D" id="3.40.30.10">
    <property type="entry name" value="Glutaredoxin"/>
    <property type="match status" value="2"/>
</dbReference>
<dbReference type="PROSITE" id="PS51352">
    <property type="entry name" value="THIOREDOXIN_2"/>
    <property type="match status" value="1"/>
</dbReference>
<dbReference type="InterPro" id="IPR036249">
    <property type="entry name" value="Thioredoxin-like_sf"/>
</dbReference>
<dbReference type="Ensembl" id="ENSDCDT00010063544.1">
    <property type="protein sequence ID" value="ENSDCDP00010053048.1"/>
    <property type="gene ID" value="ENSDCDG00010030876.1"/>
</dbReference>
<dbReference type="FunFam" id="3.40.30.10:FF:000073">
    <property type="entry name" value="Sulfhydryl oxidase"/>
    <property type="match status" value="1"/>
</dbReference>
<dbReference type="InterPro" id="IPR040986">
    <property type="entry name" value="QSOX_FAD-bd_dom"/>
</dbReference>
<dbReference type="Pfam" id="PF18371">
    <property type="entry name" value="FAD_SOX"/>
    <property type="match status" value="1"/>
</dbReference>
<keyword evidence="6 15" id="KW-0732">Signal</keyword>
<evidence type="ECO:0000259" key="17">
    <source>
        <dbReference type="PROSITE" id="PS51352"/>
    </source>
</evidence>
<evidence type="ECO:0000256" key="5">
    <source>
        <dbReference type="ARBA" id="ARBA00022630"/>
    </source>
</evidence>
<dbReference type="SUPFAM" id="SSF69000">
    <property type="entry name" value="FAD-dependent thiol oxidase"/>
    <property type="match status" value="1"/>
</dbReference>
<keyword evidence="4" id="KW-0964">Secreted</keyword>
<dbReference type="Pfam" id="PF04777">
    <property type="entry name" value="Evr1_Alr"/>
    <property type="match status" value="1"/>
</dbReference>
<reference evidence="18" key="2">
    <citation type="submission" date="2025-08" db="UniProtKB">
        <authorList>
            <consortium name="Ensembl"/>
        </authorList>
    </citation>
    <scope>IDENTIFICATION</scope>
</reference>
<evidence type="ECO:0000256" key="7">
    <source>
        <dbReference type="ARBA" id="ARBA00022827"/>
    </source>
</evidence>
<proteinExistence type="inferred from homology"/>
<keyword evidence="19" id="KW-1185">Reference proteome</keyword>